<dbReference type="EMBL" id="FJVC01000198">
    <property type="protein sequence ID" value="CZT44916.1"/>
    <property type="molecule type" value="Genomic_DNA"/>
</dbReference>
<evidence type="ECO:0000313" key="3">
    <source>
        <dbReference type="EMBL" id="CZT44916.1"/>
    </source>
</evidence>
<dbReference type="InterPro" id="IPR018535">
    <property type="entry name" value="DUF1996"/>
</dbReference>
<evidence type="ECO:0000313" key="4">
    <source>
        <dbReference type="Proteomes" id="UP000177625"/>
    </source>
</evidence>
<feature type="domain" description="DUF1996" evidence="2">
    <location>
        <begin position="17"/>
        <end position="71"/>
    </location>
</feature>
<proteinExistence type="predicted"/>
<gene>
    <name evidence="3" type="ORF">RSE6_05168</name>
</gene>
<organism evidence="3 4">
    <name type="scientific">Rhynchosporium secalis</name>
    <name type="common">Barley scald fungus</name>
    <dbReference type="NCBI Taxonomy" id="38038"/>
    <lineage>
        <taxon>Eukaryota</taxon>
        <taxon>Fungi</taxon>
        <taxon>Dikarya</taxon>
        <taxon>Ascomycota</taxon>
        <taxon>Pezizomycotina</taxon>
        <taxon>Leotiomycetes</taxon>
        <taxon>Helotiales</taxon>
        <taxon>Ploettnerulaceae</taxon>
        <taxon>Rhynchosporium</taxon>
    </lineage>
</organism>
<dbReference type="Proteomes" id="UP000177625">
    <property type="component" value="Unassembled WGS sequence"/>
</dbReference>
<feature type="compositionally biased region" description="Polar residues" evidence="1">
    <location>
        <begin position="12"/>
        <end position="22"/>
    </location>
</feature>
<protein>
    <recommendedName>
        <fullName evidence="2">DUF1996 domain-containing protein</fullName>
    </recommendedName>
</protein>
<name>A0A1E1M750_RHYSE</name>
<evidence type="ECO:0000256" key="1">
    <source>
        <dbReference type="SAM" id="MobiDB-lite"/>
    </source>
</evidence>
<dbReference type="AlphaFoldDB" id="A0A1E1M750"/>
<accession>A0A1E1M750</accession>
<reference evidence="4" key="1">
    <citation type="submission" date="2016-03" db="EMBL/GenBank/DDBJ databases">
        <authorList>
            <person name="Guldener U."/>
        </authorList>
    </citation>
    <scope>NUCLEOTIDE SEQUENCE [LARGE SCALE GENOMIC DNA]</scope>
</reference>
<sequence>MSVETELEDTTKNQALHDSGGFSTTAGYDDLRASDCTSSHVTQDKSDYWLAGLYCQGDDGKILSSAILSHSEVETNISTSRHAETESSEAVWNQSKFLVGSIDQHAH</sequence>
<dbReference type="Pfam" id="PF09362">
    <property type="entry name" value="DUF1996"/>
    <property type="match status" value="1"/>
</dbReference>
<keyword evidence="4" id="KW-1185">Reference proteome</keyword>
<evidence type="ECO:0000259" key="2">
    <source>
        <dbReference type="Pfam" id="PF09362"/>
    </source>
</evidence>
<feature type="region of interest" description="Disordered" evidence="1">
    <location>
        <begin position="1"/>
        <end position="22"/>
    </location>
</feature>